<dbReference type="InterPro" id="IPR012938">
    <property type="entry name" value="Glc/Sorbosone_DH"/>
</dbReference>
<keyword evidence="1" id="KW-0732">Signal</keyword>
<name>A0ABS9W5H0_9PROT</name>
<dbReference type="InterPro" id="IPR011042">
    <property type="entry name" value="6-blade_b-propeller_TolB-like"/>
</dbReference>
<dbReference type="Gene3D" id="2.120.10.30">
    <property type="entry name" value="TolB, C-terminal domain"/>
    <property type="match status" value="1"/>
</dbReference>
<organism evidence="3 4">
    <name type="scientific">Teichococcus vastitatis</name>
    <dbReference type="NCBI Taxonomy" id="2307076"/>
    <lineage>
        <taxon>Bacteria</taxon>
        <taxon>Pseudomonadati</taxon>
        <taxon>Pseudomonadota</taxon>
        <taxon>Alphaproteobacteria</taxon>
        <taxon>Acetobacterales</taxon>
        <taxon>Roseomonadaceae</taxon>
        <taxon>Roseomonas</taxon>
    </lineage>
</organism>
<proteinExistence type="predicted"/>
<evidence type="ECO:0000256" key="1">
    <source>
        <dbReference type="SAM" id="SignalP"/>
    </source>
</evidence>
<evidence type="ECO:0000313" key="3">
    <source>
        <dbReference type="EMBL" id="MCI0754472.1"/>
    </source>
</evidence>
<dbReference type="PANTHER" id="PTHR33546:SF1">
    <property type="entry name" value="LARGE, MULTIFUNCTIONAL SECRETED PROTEIN"/>
    <property type="match status" value="1"/>
</dbReference>
<dbReference type="EMBL" id="JALBUU010000004">
    <property type="protein sequence ID" value="MCI0754472.1"/>
    <property type="molecule type" value="Genomic_DNA"/>
</dbReference>
<evidence type="ECO:0000259" key="2">
    <source>
        <dbReference type="Pfam" id="PF07995"/>
    </source>
</evidence>
<feature type="signal peptide" evidence="1">
    <location>
        <begin position="1"/>
        <end position="27"/>
    </location>
</feature>
<gene>
    <name evidence="3" type="ORF">MON41_11965</name>
</gene>
<dbReference type="Proteomes" id="UP001201985">
    <property type="component" value="Unassembled WGS sequence"/>
</dbReference>
<dbReference type="SUPFAM" id="SSF50952">
    <property type="entry name" value="Soluble quinoprotein glucose dehydrogenase"/>
    <property type="match status" value="1"/>
</dbReference>
<protein>
    <submittedName>
        <fullName evidence="3">Sorbosone dehydrogenase family protein</fullName>
    </submittedName>
</protein>
<accession>A0ABS9W5H0</accession>
<keyword evidence="4" id="KW-1185">Reference proteome</keyword>
<feature type="domain" description="Glucose/Sorbosone dehydrogenase" evidence="2">
    <location>
        <begin position="201"/>
        <end position="364"/>
    </location>
</feature>
<dbReference type="InterPro" id="IPR011041">
    <property type="entry name" value="Quinoprot_gluc/sorb_DH_b-prop"/>
</dbReference>
<sequence length="440" mass="48111">MAQTSRRLMMVSALGLPLDLVAGRAAAQTSGPGLGREPVLPRPDPTHEVQNFSRQVGWPDGARPKAPAGFTVTEFARDLDSPRWMHLLPTGDVLVAEARTTPKPPETAEDEAKLRLQQRSGTVSGASPDRITLLRDEDGDGIAETRSVLLRGLNQPFGLQWRDGLLYVANTDGVLRFPFDPETQRIDAGAPQRILDLPAGGYNNHWTRNIAFGPDGRKLYVTVGSASNVGEYGMEREARRAAILEIDPDGAHQRVFAHGLRNPNGLDWHPQTGAMWTAVNERDNIGDDLVPDYITSVRDGGFYGWPYSYWGSHPDPRMARERPDLVRAAIAPDYAVGSHTASIGLAFGRGEALPPRYRGGAFVAQRGSWNRTEFSGYRLAFVPFSEGRPAGPIEDFLTGFMPDPQRGETYGRPVGVIQDARGALLVTDDTGNRIWRVAAG</sequence>
<feature type="chain" id="PRO_5045838126" evidence="1">
    <location>
        <begin position="28"/>
        <end position="440"/>
    </location>
</feature>
<dbReference type="PANTHER" id="PTHR33546">
    <property type="entry name" value="LARGE, MULTIFUNCTIONAL SECRETED PROTEIN-RELATED"/>
    <property type="match status" value="1"/>
</dbReference>
<reference evidence="3 4" key="1">
    <citation type="submission" date="2022-03" db="EMBL/GenBank/DDBJ databases">
        <title>Complete genome analysis of Roseomonas KG 17.1 : a prolific producer of plant growth promoters.</title>
        <authorList>
            <person name="Saadouli I."/>
            <person name="Najjari A."/>
            <person name="Mosbah A."/>
            <person name="Ouzari H.I."/>
        </authorList>
    </citation>
    <scope>NUCLEOTIDE SEQUENCE [LARGE SCALE GENOMIC DNA]</scope>
    <source>
        <strain evidence="3 4">KG17-1</strain>
    </source>
</reference>
<dbReference type="Pfam" id="PF07995">
    <property type="entry name" value="GSDH"/>
    <property type="match status" value="1"/>
</dbReference>
<comment type="caution">
    <text evidence="3">The sequence shown here is derived from an EMBL/GenBank/DDBJ whole genome shotgun (WGS) entry which is preliminary data.</text>
</comment>
<evidence type="ECO:0000313" key="4">
    <source>
        <dbReference type="Proteomes" id="UP001201985"/>
    </source>
</evidence>
<dbReference type="RefSeq" id="WP_241792969.1">
    <property type="nucleotide sequence ID" value="NZ_JALBUU010000004.1"/>
</dbReference>